<sequence length="347" mass="38351">MDGRDPRKKYSAELILAFYANYMVTLENNTPKEKKARDQLVVVMVRGEDIDISERTISRFLYGPKLEAPAATLYFDYRMEALKKDHNRGDSGASFIDIDELIGGNKTMVIALISDDINLVDRVRDWYLRPINVNAEEIEGALLGLEDVFASSILAPAKCRLTPMKHKPNVEGNCWEFDGTPVECRSAPGETQGRVTPETSAVALVATVTLKGSGMADSVSGGGVMKFCNSDETVAPVTCPSTRSTKLEETPLTRAHIFLMRISFSTHDCLRASRNSCLLFLCFFFLWDFPSSLVLSHGHLPSTLGCSPNKSIKGRSSSDFSNLGMGKSWGFRSCCSFRIQLEPFSAQ</sequence>
<reference evidence="1 2" key="1">
    <citation type="journal article" date="2021" name="BMC Genomics">
        <title>Datura genome reveals duplications of psychoactive alkaloid biosynthetic genes and high mutation rate following tissue culture.</title>
        <authorList>
            <person name="Rajewski A."/>
            <person name="Carter-House D."/>
            <person name="Stajich J."/>
            <person name="Litt A."/>
        </authorList>
    </citation>
    <scope>NUCLEOTIDE SEQUENCE [LARGE SCALE GENOMIC DNA]</scope>
    <source>
        <strain evidence="1">AR-01</strain>
    </source>
</reference>
<proteinExistence type="predicted"/>
<dbReference type="EMBL" id="JACEIK010004536">
    <property type="protein sequence ID" value="MCD9645761.1"/>
    <property type="molecule type" value="Genomic_DNA"/>
</dbReference>
<comment type="caution">
    <text evidence="1">The sequence shown here is derived from an EMBL/GenBank/DDBJ whole genome shotgun (WGS) entry which is preliminary data.</text>
</comment>
<protein>
    <submittedName>
        <fullName evidence="1">Uncharacterized protein</fullName>
    </submittedName>
</protein>
<organism evidence="1 2">
    <name type="scientific">Datura stramonium</name>
    <name type="common">Jimsonweed</name>
    <name type="synonym">Common thornapple</name>
    <dbReference type="NCBI Taxonomy" id="4076"/>
    <lineage>
        <taxon>Eukaryota</taxon>
        <taxon>Viridiplantae</taxon>
        <taxon>Streptophyta</taxon>
        <taxon>Embryophyta</taxon>
        <taxon>Tracheophyta</taxon>
        <taxon>Spermatophyta</taxon>
        <taxon>Magnoliopsida</taxon>
        <taxon>eudicotyledons</taxon>
        <taxon>Gunneridae</taxon>
        <taxon>Pentapetalae</taxon>
        <taxon>asterids</taxon>
        <taxon>lamiids</taxon>
        <taxon>Solanales</taxon>
        <taxon>Solanaceae</taxon>
        <taxon>Solanoideae</taxon>
        <taxon>Datureae</taxon>
        <taxon>Datura</taxon>
    </lineage>
</organism>
<keyword evidence="2" id="KW-1185">Reference proteome</keyword>
<name>A0ABS8VEV1_DATST</name>
<evidence type="ECO:0000313" key="1">
    <source>
        <dbReference type="EMBL" id="MCD9645761.1"/>
    </source>
</evidence>
<dbReference type="Proteomes" id="UP000823775">
    <property type="component" value="Unassembled WGS sequence"/>
</dbReference>
<gene>
    <name evidence="1" type="ORF">HAX54_034946</name>
</gene>
<evidence type="ECO:0000313" key="2">
    <source>
        <dbReference type="Proteomes" id="UP000823775"/>
    </source>
</evidence>
<accession>A0ABS8VEV1</accession>